<comment type="caution">
    <text evidence="1">The sequence shown here is derived from an EMBL/GenBank/DDBJ whole genome shotgun (WGS) entry which is preliminary data.</text>
</comment>
<name>A0AAE3AS20_9FIRM</name>
<organism evidence="1 2">
    <name type="scientific">Gallintestinimicrobium propionicum</name>
    <dbReference type="NCBI Taxonomy" id="2981770"/>
    <lineage>
        <taxon>Bacteria</taxon>
        <taxon>Bacillati</taxon>
        <taxon>Bacillota</taxon>
        <taxon>Clostridia</taxon>
        <taxon>Lachnospirales</taxon>
        <taxon>Lachnospiraceae</taxon>
        <taxon>Gallintestinimicrobium</taxon>
    </lineage>
</organism>
<evidence type="ECO:0000313" key="2">
    <source>
        <dbReference type="Proteomes" id="UP001199355"/>
    </source>
</evidence>
<dbReference type="AlphaFoldDB" id="A0AAE3AS20"/>
<protein>
    <submittedName>
        <fullName evidence="1">Uncharacterized protein</fullName>
    </submittedName>
</protein>
<gene>
    <name evidence="1" type="ORF">LKD45_03390</name>
</gene>
<evidence type="ECO:0000313" key="1">
    <source>
        <dbReference type="EMBL" id="MCC2166753.1"/>
    </source>
</evidence>
<dbReference type="Proteomes" id="UP001199355">
    <property type="component" value="Unassembled WGS sequence"/>
</dbReference>
<dbReference type="RefSeq" id="WP_308727769.1">
    <property type="nucleotide sequence ID" value="NZ_JAJEQF010000004.1"/>
</dbReference>
<dbReference type="EMBL" id="JAJEQF010000004">
    <property type="protein sequence ID" value="MCC2166753.1"/>
    <property type="molecule type" value="Genomic_DNA"/>
</dbReference>
<accession>A0AAE3AS20</accession>
<keyword evidence="2" id="KW-1185">Reference proteome</keyword>
<reference evidence="1 2" key="1">
    <citation type="submission" date="2021-10" db="EMBL/GenBank/DDBJ databases">
        <title>Anaerobic single-cell dispensing facilitates the cultivation of human gut bacteria.</title>
        <authorList>
            <person name="Afrizal A."/>
        </authorList>
    </citation>
    <scope>NUCLEOTIDE SEQUENCE [LARGE SCALE GENOMIC DNA]</scope>
    <source>
        <strain evidence="1 2">CLA-AA-H244</strain>
    </source>
</reference>
<proteinExistence type="predicted"/>
<sequence>MNWGEAGYQNCLDYTKMNEEMQAYKEEILKGYEELSTSIRDCFNQ</sequence>